<comment type="catalytic activity">
    <reaction evidence="1">
        <text>an S-(2-hydroxyacyl)glutathione + H2O = a 2-hydroxy carboxylate + glutathione + H(+)</text>
        <dbReference type="Rhea" id="RHEA:21864"/>
        <dbReference type="ChEBI" id="CHEBI:15377"/>
        <dbReference type="ChEBI" id="CHEBI:15378"/>
        <dbReference type="ChEBI" id="CHEBI:57925"/>
        <dbReference type="ChEBI" id="CHEBI:58896"/>
        <dbReference type="ChEBI" id="CHEBI:71261"/>
        <dbReference type="EC" id="3.1.2.6"/>
    </reaction>
</comment>
<dbReference type="OrthoDB" id="515692at2759"/>
<dbReference type="PANTHER" id="PTHR11935:SF94">
    <property type="entry name" value="TENZING NORGAY, ISOFORM C"/>
    <property type="match status" value="1"/>
</dbReference>
<dbReference type="FunCoup" id="A0A2P6MWG7">
    <property type="interactions" value="72"/>
</dbReference>
<dbReference type="HAMAP" id="MF_01374">
    <property type="entry name" value="Glyoxalase_2"/>
    <property type="match status" value="1"/>
</dbReference>
<dbReference type="GO" id="GO:0004416">
    <property type="term" value="F:hydroxyacylglutathione hydrolase activity"/>
    <property type="evidence" value="ECO:0007669"/>
    <property type="project" value="UniProtKB-EC"/>
</dbReference>
<dbReference type="InterPro" id="IPR017782">
    <property type="entry name" value="Hydroxyacylglutathione_Hdrlase"/>
</dbReference>
<evidence type="ECO:0000259" key="10">
    <source>
        <dbReference type="SMART" id="SM00849"/>
    </source>
</evidence>
<dbReference type="SMART" id="SM00849">
    <property type="entry name" value="Lactamase_B"/>
    <property type="match status" value="1"/>
</dbReference>
<dbReference type="InterPro" id="IPR036866">
    <property type="entry name" value="RibonucZ/Hydroxyglut_hydro"/>
</dbReference>
<comment type="cofactor">
    <cofactor evidence="2">
        <name>Zn(2+)</name>
        <dbReference type="ChEBI" id="CHEBI:29105"/>
    </cofactor>
</comment>
<dbReference type="InterPro" id="IPR032282">
    <property type="entry name" value="HAGH_C"/>
</dbReference>
<dbReference type="InterPro" id="IPR035680">
    <property type="entry name" value="Clx_II_MBL"/>
</dbReference>
<comment type="caution">
    <text evidence="11">The sequence shown here is derived from an EMBL/GenBank/DDBJ whole genome shotgun (WGS) entry which is preliminary data.</text>
</comment>
<reference evidence="11 12" key="1">
    <citation type="journal article" date="2018" name="Genome Biol. Evol.">
        <title>Multiple Roots of Fruiting Body Formation in Amoebozoa.</title>
        <authorList>
            <person name="Hillmann F."/>
            <person name="Forbes G."/>
            <person name="Novohradska S."/>
            <person name="Ferling I."/>
            <person name="Riege K."/>
            <person name="Groth M."/>
            <person name="Westermann M."/>
            <person name="Marz M."/>
            <person name="Spaller T."/>
            <person name="Winckler T."/>
            <person name="Schaap P."/>
            <person name="Glockner G."/>
        </authorList>
    </citation>
    <scope>NUCLEOTIDE SEQUENCE [LARGE SCALE GENOMIC DNA]</scope>
    <source>
        <strain evidence="11 12">Jena</strain>
    </source>
</reference>
<dbReference type="STRING" id="1890364.A0A2P6MWG7"/>
<name>A0A2P6MWG7_9EUKA</name>
<dbReference type="GO" id="GO:0019243">
    <property type="term" value="P:methylglyoxal catabolic process to D-lactate via S-lactoyl-glutathione"/>
    <property type="evidence" value="ECO:0007669"/>
    <property type="project" value="InterPro"/>
</dbReference>
<evidence type="ECO:0000256" key="2">
    <source>
        <dbReference type="ARBA" id="ARBA00001947"/>
    </source>
</evidence>
<dbReference type="EMBL" id="MDYQ01000353">
    <property type="protein sequence ID" value="PRP76023.1"/>
    <property type="molecule type" value="Genomic_DNA"/>
</dbReference>
<accession>A0A2P6MWG7</accession>
<protein>
    <recommendedName>
        <fullName evidence="5">hydroxyacylglutathione hydrolase</fullName>
        <ecNumber evidence="5">3.1.2.6</ecNumber>
    </recommendedName>
    <alternativeName>
        <fullName evidence="9">Glyoxalase II</fullName>
    </alternativeName>
</protein>
<dbReference type="EC" id="3.1.2.6" evidence="5"/>
<dbReference type="CDD" id="cd07723">
    <property type="entry name" value="hydroxyacylglutathione_hydrolase_MBL-fold"/>
    <property type="match status" value="1"/>
</dbReference>
<feature type="domain" description="Metallo-beta-lactamase" evidence="10">
    <location>
        <begin position="160"/>
        <end position="318"/>
    </location>
</feature>
<dbReference type="InParanoid" id="A0A2P6MWG7"/>
<dbReference type="Proteomes" id="UP000241769">
    <property type="component" value="Unassembled WGS sequence"/>
</dbReference>
<comment type="similarity">
    <text evidence="4">Belongs to the metallo-beta-lactamase superfamily. Glyoxalase II family.</text>
</comment>
<keyword evidence="7" id="KW-0378">Hydrolase</keyword>
<evidence type="ECO:0000256" key="5">
    <source>
        <dbReference type="ARBA" id="ARBA00011917"/>
    </source>
</evidence>
<dbReference type="AlphaFoldDB" id="A0A2P6MWG7"/>
<dbReference type="PANTHER" id="PTHR11935">
    <property type="entry name" value="BETA LACTAMASE DOMAIN"/>
    <property type="match status" value="1"/>
</dbReference>
<evidence type="ECO:0000256" key="6">
    <source>
        <dbReference type="ARBA" id="ARBA00022723"/>
    </source>
</evidence>
<dbReference type="Gene3D" id="3.60.15.10">
    <property type="entry name" value="Ribonuclease Z/Hydroxyacylglutathione hydrolase-like"/>
    <property type="match status" value="1"/>
</dbReference>
<dbReference type="Pfam" id="PF00753">
    <property type="entry name" value="Lactamase_B"/>
    <property type="match status" value="1"/>
</dbReference>
<evidence type="ECO:0000256" key="3">
    <source>
        <dbReference type="ARBA" id="ARBA00004963"/>
    </source>
</evidence>
<keyword evidence="6" id="KW-0479">Metal-binding</keyword>
<dbReference type="GO" id="GO:0046872">
    <property type="term" value="F:metal ion binding"/>
    <property type="evidence" value="ECO:0007669"/>
    <property type="project" value="UniProtKB-KW"/>
</dbReference>
<sequence length="408" mass="45448">MYKSLRGFSSLDRRYINDKKNRFTSTTHQIKTFASPIQTDTSLKPQLNSLMVQPPVSIHFHCFKNVVVAEFSIKSPRLSAGHPPRLPLTFRPLLFNSIGPFSINTIAASTQDLKHEANKVTDADTLSPHTIRAFKICVDNKADVLCGSNIRVVTVPVLEDNYSYLLIDEKNKIAAAVDPVEPEKVEAAAKREQVSVKAILTTHHHWDHSGGNKKYLQLLPDLPVYGGDDRVEGLTKKVGQNDTFSVGDIQVKVHFTPCHTTGHVLFQVEEGEGLVFTGDTLFVAGCGKFFEGNAQQMHHALVDVIRQMPDSTKVYPGHEYTTGNLNFALSVEPDNKDLQDKAAWTKEQRDKGLPSVPSSVGDEKKFNPFVRCMEPSLAKATDLYGDDGKFDAVQVMGELRKRKDNFKK</sequence>
<evidence type="ECO:0000256" key="8">
    <source>
        <dbReference type="ARBA" id="ARBA00022833"/>
    </source>
</evidence>
<dbReference type="InterPro" id="IPR001279">
    <property type="entry name" value="Metallo-B-lactamas"/>
</dbReference>
<evidence type="ECO:0000256" key="9">
    <source>
        <dbReference type="ARBA" id="ARBA00031044"/>
    </source>
</evidence>
<gene>
    <name evidence="11" type="ORF">PROFUN_01739</name>
</gene>
<evidence type="ECO:0000313" key="12">
    <source>
        <dbReference type="Proteomes" id="UP000241769"/>
    </source>
</evidence>
<evidence type="ECO:0000256" key="1">
    <source>
        <dbReference type="ARBA" id="ARBA00001623"/>
    </source>
</evidence>
<keyword evidence="8" id="KW-0862">Zinc</keyword>
<dbReference type="SUPFAM" id="SSF56281">
    <property type="entry name" value="Metallo-hydrolase/oxidoreductase"/>
    <property type="match status" value="1"/>
</dbReference>
<dbReference type="Pfam" id="PF16123">
    <property type="entry name" value="HAGH_C"/>
    <property type="match status" value="1"/>
</dbReference>
<comment type="pathway">
    <text evidence="3">Secondary metabolite metabolism; methylglyoxal degradation; (R)-lactate from methylglyoxal: step 2/2.</text>
</comment>
<keyword evidence="12" id="KW-1185">Reference proteome</keyword>
<evidence type="ECO:0000313" key="11">
    <source>
        <dbReference type="EMBL" id="PRP76023.1"/>
    </source>
</evidence>
<dbReference type="NCBIfam" id="TIGR03413">
    <property type="entry name" value="GSH_gloB"/>
    <property type="match status" value="1"/>
</dbReference>
<proteinExistence type="inferred from homology"/>
<organism evidence="11 12">
    <name type="scientific">Planoprotostelium fungivorum</name>
    <dbReference type="NCBI Taxonomy" id="1890364"/>
    <lineage>
        <taxon>Eukaryota</taxon>
        <taxon>Amoebozoa</taxon>
        <taxon>Evosea</taxon>
        <taxon>Variosea</taxon>
        <taxon>Cavosteliida</taxon>
        <taxon>Cavosteliaceae</taxon>
        <taxon>Planoprotostelium</taxon>
    </lineage>
</organism>
<evidence type="ECO:0000256" key="7">
    <source>
        <dbReference type="ARBA" id="ARBA00022801"/>
    </source>
</evidence>
<dbReference type="FunFam" id="3.60.15.10:FF:000019">
    <property type="entry name" value="Hydroxyacylglutathione hydrolase, mitochondrial"/>
    <property type="match status" value="1"/>
</dbReference>
<evidence type="ECO:0000256" key="4">
    <source>
        <dbReference type="ARBA" id="ARBA00006759"/>
    </source>
</evidence>